<dbReference type="HOGENOM" id="CLU_3312855_0_0_11"/>
<reference evidence="2" key="1">
    <citation type="submission" date="2010-03" db="EMBL/GenBank/DDBJ databases">
        <title>Complete sequence of Mobiluncus curtisii ATCC 43063.</title>
        <authorList>
            <person name="Muzny D."/>
            <person name="Qin X."/>
            <person name="Deng J."/>
            <person name="Jiang H."/>
            <person name="Liu Y."/>
            <person name="Qu J."/>
            <person name="Song X.-Z."/>
            <person name="Zhang L."/>
            <person name="Thornton R."/>
            <person name="Coyle M."/>
            <person name="Francisco L."/>
            <person name="Jackson L."/>
            <person name="Javaid M."/>
            <person name="Korchina V."/>
            <person name="Kovar C."/>
            <person name="Mata R."/>
            <person name="Mathew T."/>
            <person name="Ngo R."/>
            <person name="Nguyen L."/>
            <person name="Nguyen N."/>
            <person name="Okwuonu G."/>
            <person name="Ongeri F."/>
            <person name="Pham C."/>
            <person name="Simmons D."/>
            <person name="Wilczek-Boney K."/>
            <person name="Hale W."/>
            <person name="Jakkamsetti A."/>
            <person name="Pham P."/>
            <person name="Ruth R."/>
            <person name="San Lucas F."/>
            <person name="Warren J."/>
            <person name="Zhang J."/>
            <person name="Zhao Z."/>
            <person name="Zhou C."/>
            <person name="Zhu D."/>
            <person name="Lee S."/>
            <person name="Bess C."/>
            <person name="Blankenburg K."/>
            <person name="Forbes L."/>
            <person name="Fu Q."/>
            <person name="Gubbala S."/>
            <person name="Hirani K."/>
            <person name="Jayaseelan J.C."/>
            <person name="Lara F."/>
            <person name="Munidasa M."/>
            <person name="Palculict T."/>
            <person name="Patil S."/>
            <person name="Pu L.-L."/>
            <person name="Saada N."/>
            <person name="Tang L."/>
            <person name="Weissenberger G."/>
            <person name="Zhu Y."/>
            <person name="Hemphill L."/>
            <person name="Shang Y."/>
            <person name="Youmans B."/>
            <person name="Ayvaz T."/>
            <person name="Ross M."/>
            <person name="Santibanez J."/>
            <person name="Aqrawi P."/>
            <person name="Gross S."/>
            <person name="Joshi V."/>
            <person name="Fowler G."/>
            <person name="Nazareth L."/>
            <person name="Reid J."/>
            <person name="Worley K."/>
            <person name="Petrosino J."/>
            <person name="Highlander S."/>
            <person name="Gibbs R."/>
            <person name="Gibbs R."/>
        </authorList>
    </citation>
    <scope>NUCLEOTIDE SEQUENCE [LARGE SCALE GENOMIC DNA]</scope>
    <source>
        <strain evidence="2">ATCC 43063 / DSM 2711 / V125</strain>
    </source>
</reference>
<dbReference type="EMBL" id="CP001992">
    <property type="protein sequence ID" value="ADI66842.1"/>
    <property type="molecule type" value="Genomic_DNA"/>
</dbReference>
<proteinExistence type="predicted"/>
<gene>
    <name evidence="1" type="ordered locus">HMPREF0573_10523</name>
</gene>
<protein>
    <submittedName>
        <fullName evidence="1">Uncharacterized protein</fullName>
    </submittedName>
</protein>
<sequence length="39" mass="4517">MHKNLKKNARIWNNGQVGAVADKFSYPAFTTDRPARTRR</sequence>
<dbReference type="STRING" id="548479.HMPREF0573_10523"/>
<dbReference type="AlphaFoldDB" id="D6ZJE3"/>
<accession>D6ZJE3</accession>
<dbReference type="KEGG" id="mcu:HMPREF0573_10523"/>
<evidence type="ECO:0000313" key="2">
    <source>
        <dbReference type="Proteomes" id="UP000006742"/>
    </source>
</evidence>
<name>D6ZJE3_MOBCV</name>
<organism evidence="1 2">
    <name type="scientific">Mobiluncus curtisii (strain ATCC 43063 / DSM 2711 / V125)</name>
    <name type="common">Falcivibrio vaginalis</name>
    <dbReference type="NCBI Taxonomy" id="548479"/>
    <lineage>
        <taxon>Bacteria</taxon>
        <taxon>Bacillati</taxon>
        <taxon>Actinomycetota</taxon>
        <taxon>Actinomycetes</taxon>
        <taxon>Actinomycetales</taxon>
        <taxon>Actinomycetaceae</taxon>
        <taxon>Mobiluncus</taxon>
    </lineage>
</organism>
<evidence type="ECO:0000313" key="1">
    <source>
        <dbReference type="EMBL" id="ADI66842.1"/>
    </source>
</evidence>
<dbReference type="Proteomes" id="UP000006742">
    <property type="component" value="Chromosome"/>
</dbReference>
<keyword evidence="2" id="KW-1185">Reference proteome</keyword>